<keyword evidence="1" id="KW-0378">Hydrolase</keyword>
<evidence type="ECO:0000313" key="2">
    <source>
        <dbReference type="Proteomes" id="UP001236795"/>
    </source>
</evidence>
<proteinExistence type="predicted"/>
<name>A0ABU0KF85_9ACTN</name>
<accession>A0ABU0KF85</accession>
<dbReference type="CDD" id="cd06543">
    <property type="entry name" value="GH18_PF-ChiA-like"/>
    <property type="match status" value="1"/>
</dbReference>
<dbReference type="Gene3D" id="3.20.20.80">
    <property type="entry name" value="Glycosidases"/>
    <property type="match status" value="1"/>
</dbReference>
<dbReference type="GO" id="GO:0008843">
    <property type="term" value="F:endochitinase activity"/>
    <property type="evidence" value="ECO:0007669"/>
    <property type="project" value="UniProtKB-EC"/>
</dbReference>
<evidence type="ECO:0000313" key="1">
    <source>
        <dbReference type="EMBL" id="MDQ0488044.1"/>
    </source>
</evidence>
<sequence>MITPLRRRPENGTNPIRGPLSTAGGFALLAALALAGAGCSAGDEAAEANPGSSAPVAYAPYVNASTASGTDTAGSPTAYNLAFVISSGGDCAPAWDGVQDVDDAHVTSRIAALTRTGADVRVSFGGAHGDELAAVCDTAEDLAAAYGTALDAAGATRADFDVEGDELADSASVDRRSEAIALLQEERDGLEVTFTLPVMPPGLDEDGLALLESANDHHVEVTTVNLMTMNYAESYDGDMGDYALAAARSAHAQLRDVFGLSEAAAWRGMALTPMLGVNDVENETFTLEDAAQVRAFAEDKGVAWVSVWSAFRDRPCDGKGADDPLTDCSGVEQETGAFGDTLAG</sequence>
<dbReference type="InterPro" id="IPR052750">
    <property type="entry name" value="GH18_Chitinase"/>
</dbReference>
<comment type="caution">
    <text evidence="1">The sequence shown here is derived from an EMBL/GenBank/DDBJ whole genome shotgun (WGS) entry which is preliminary data.</text>
</comment>
<dbReference type="InterPro" id="IPR017853">
    <property type="entry name" value="GH"/>
</dbReference>
<keyword evidence="1" id="KW-0326">Glycosidase</keyword>
<dbReference type="EC" id="3.2.1.14" evidence="1"/>
<dbReference type="RefSeq" id="WP_237556932.1">
    <property type="nucleotide sequence ID" value="NZ_JAUSWC010000009.1"/>
</dbReference>
<dbReference type="PANTHER" id="PTHR42976:SF1">
    <property type="entry name" value="GH18 DOMAIN-CONTAINING PROTEIN-RELATED"/>
    <property type="match status" value="1"/>
</dbReference>
<dbReference type="Proteomes" id="UP001236795">
    <property type="component" value="Unassembled WGS sequence"/>
</dbReference>
<dbReference type="PANTHER" id="PTHR42976">
    <property type="entry name" value="BIFUNCTIONAL CHITINASE/LYSOZYME-RELATED"/>
    <property type="match status" value="1"/>
</dbReference>
<dbReference type="SUPFAM" id="SSF51445">
    <property type="entry name" value="(Trans)glycosidases"/>
    <property type="match status" value="1"/>
</dbReference>
<organism evidence="1 2">
    <name type="scientific">Streptomyces thermodiastaticus</name>
    <dbReference type="NCBI Taxonomy" id="44061"/>
    <lineage>
        <taxon>Bacteria</taxon>
        <taxon>Bacillati</taxon>
        <taxon>Actinomycetota</taxon>
        <taxon>Actinomycetes</taxon>
        <taxon>Kitasatosporales</taxon>
        <taxon>Streptomycetaceae</taxon>
        <taxon>Streptomyces</taxon>
    </lineage>
</organism>
<dbReference type="EMBL" id="JAUSWC010000009">
    <property type="protein sequence ID" value="MDQ0488044.1"/>
    <property type="molecule type" value="Genomic_DNA"/>
</dbReference>
<reference evidence="1 2" key="1">
    <citation type="submission" date="2023-07" db="EMBL/GenBank/DDBJ databases">
        <title>Genomic Encyclopedia of Type Strains, Phase IV (KMG-IV): sequencing the most valuable type-strain genomes for metagenomic binning, comparative biology and taxonomic classification.</title>
        <authorList>
            <person name="Goeker M."/>
        </authorList>
    </citation>
    <scope>NUCLEOTIDE SEQUENCE [LARGE SCALE GENOMIC DNA]</scope>
    <source>
        <strain evidence="1 2">DSM 40573</strain>
    </source>
</reference>
<keyword evidence="2" id="KW-1185">Reference proteome</keyword>
<protein>
    <submittedName>
        <fullName evidence="1">Chitinase</fullName>
        <ecNumber evidence="1">3.2.1.14</ecNumber>
    </submittedName>
</protein>
<gene>
    <name evidence="1" type="ORF">QO019_002899</name>
</gene>